<dbReference type="Pfam" id="PF00005">
    <property type="entry name" value="ABC_tran"/>
    <property type="match status" value="2"/>
</dbReference>
<dbReference type="CDD" id="cd03216">
    <property type="entry name" value="ABC_Carb_Monos_I"/>
    <property type="match status" value="1"/>
</dbReference>
<proteinExistence type="predicted"/>
<evidence type="ECO:0000256" key="1">
    <source>
        <dbReference type="ARBA" id="ARBA00022448"/>
    </source>
</evidence>
<dbReference type="GO" id="GO:0016887">
    <property type="term" value="F:ATP hydrolysis activity"/>
    <property type="evidence" value="ECO:0007669"/>
    <property type="project" value="InterPro"/>
</dbReference>
<dbReference type="EMBL" id="VCQV01000070">
    <property type="protein sequence ID" value="TWP32537.1"/>
    <property type="molecule type" value="Genomic_DNA"/>
</dbReference>
<dbReference type="PANTHER" id="PTHR43790">
    <property type="entry name" value="CARBOHYDRATE TRANSPORT ATP-BINDING PROTEIN MG119-RELATED"/>
    <property type="match status" value="1"/>
</dbReference>
<dbReference type="InterPro" id="IPR003593">
    <property type="entry name" value="AAA+_ATPase"/>
</dbReference>
<gene>
    <name evidence="6" type="ORF">FGL98_24025</name>
</gene>
<dbReference type="InterPro" id="IPR050107">
    <property type="entry name" value="ABC_carbohydrate_import_ATPase"/>
</dbReference>
<accession>A0A563DQM2</accession>
<keyword evidence="1" id="KW-0813">Transport</keyword>
<keyword evidence="3" id="KW-0547">Nucleotide-binding</keyword>
<dbReference type="OrthoDB" id="39350at2"/>
<comment type="caution">
    <text evidence="6">The sequence shown here is derived from an EMBL/GenBank/DDBJ whole genome shotgun (WGS) entry which is preliminary data.</text>
</comment>
<dbReference type="PROSITE" id="PS50893">
    <property type="entry name" value="ABC_TRANSPORTER_2"/>
    <property type="match status" value="2"/>
</dbReference>
<dbReference type="Gene3D" id="3.40.50.300">
    <property type="entry name" value="P-loop containing nucleotide triphosphate hydrolases"/>
    <property type="match status" value="2"/>
</dbReference>
<dbReference type="InterPro" id="IPR003439">
    <property type="entry name" value="ABC_transporter-like_ATP-bd"/>
</dbReference>
<name>A0A563DQM2_9MICO</name>
<evidence type="ECO:0000256" key="4">
    <source>
        <dbReference type="ARBA" id="ARBA00022840"/>
    </source>
</evidence>
<dbReference type="RefSeq" id="WP_146321280.1">
    <property type="nucleotide sequence ID" value="NZ_VCQV01000070.1"/>
</dbReference>
<keyword evidence="2" id="KW-0677">Repeat</keyword>
<evidence type="ECO:0000259" key="5">
    <source>
        <dbReference type="PROSITE" id="PS50893"/>
    </source>
</evidence>
<evidence type="ECO:0000313" key="6">
    <source>
        <dbReference type="EMBL" id="TWP32537.1"/>
    </source>
</evidence>
<protein>
    <submittedName>
        <fullName evidence="6">Sugar ABC transporter ATP-binding protein</fullName>
    </submittedName>
</protein>
<evidence type="ECO:0000313" key="7">
    <source>
        <dbReference type="Proteomes" id="UP000320244"/>
    </source>
</evidence>
<dbReference type="Proteomes" id="UP000320244">
    <property type="component" value="Unassembled WGS sequence"/>
</dbReference>
<dbReference type="PANTHER" id="PTHR43790:SF9">
    <property type="entry name" value="GALACTOFURANOSE TRANSPORTER ATP-BINDING PROTEIN YTFR"/>
    <property type="match status" value="1"/>
</dbReference>
<keyword evidence="7" id="KW-1185">Reference proteome</keyword>
<dbReference type="PROSITE" id="PS00211">
    <property type="entry name" value="ABC_TRANSPORTER_1"/>
    <property type="match status" value="1"/>
</dbReference>
<organism evidence="6 7">
    <name type="scientific">Leekyejoonella antrihumi</name>
    <dbReference type="NCBI Taxonomy" id="1660198"/>
    <lineage>
        <taxon>Bacteria</taxon>
        <taxon>Bacillati</taxon>
        <taxon>Actinomycetota</taxon>
        <taxon>Actinomycetes</taxon>
        <taxon>Micrococcales</taxon>
        <taxon>Dermacoccaceae</taxon>
        <taxon>Leekyejoonella</taxon>
    </lineage>
</organism>
<dbReference type="GO" id="GO:0005524">
    <property type="term" value="F:ATP binding"/>
    <property type="evidence" value="ECO:0007669"/>
    <property type="project" value="UniProtKB-KW"/>
</dbReference>
<dbReference type="CDD" id="cd03215">
    <property type="entry name" value="ABC_Carb_Monos_II"/>
    <property type="match status" value="1"/>
</dbReference>
<dbReference type="SUPFAM" id="SSF52540">
    <property type="entry name" value="P-loop containing nucleoside triphosphate hydrolases"/>
    <property type="match status" value="2"/>
</dbReference>
<evidence type="ECO:0000256" key="3">
    <source>
        <dbReference type="ARBA" id="ARBA00022741"/>
    </source>
</evidence>
<dbReference type="AlphaFoldDB" id="A0A563DQM2"/>
<dbReference type="InterPro" id="IPR027417">
    <property type="entry name" value="P-loop_NTPase"/>
</dbReference>
<feature type="domain" description="ABC transporter" evidence="5">
    <location>
        <begin position="13"/>
        <end position="248"/>
    </location>
</feature>
<reference evidence="6 7" key="2">
    <citation type="submission" date="2019-08" db="EMBL/GenBank/DDBJ databases">
        <title>Jejuicoccus antrihumi gen. nov., sp. nov., a new member of the family Dermacoccaceae isolated from a cave.</title>
        <authorList>
            <person name="Schumann P."/>
            <person name="Kim I.S."/>
        </authorList>
    </citation>
    <scope>NUCLEOTIDE SEQUENCE [LARGE SCALE GENOMIC DNA]</scope>
    <source>
        <strain evidence="6 7">C5-26</strain>
    </source>
</reference>
<sequence length="527" mass="56630">MYAATSDAPSPVMRLDGVAKRFGGIQALNGVDVVIPAGAVVALVGENGAGKSTLGKVIAGVHHPDAGRIFIDNVEVDLRSPRDALNYGIAMVAQELALVPEMRVADNVFLGFESRAHGYINSRSNRRRFEELQHSVGFTLDPDHRAGSLRVADQQKVEILRALARDARIIVMDEPTAALTRDEAGSLFAIVRRLTSQGTSFVFVSHFLEEVLDVADTVVVLKDGEHVRTAPAASETTESLVSSMIGNHVDLSMPDKADIALSAPVVLSVRGLTHSGVFDDVSFDVRAGEIVGLAGLMGSGRTEILRAIFGADRTRGKATVDGVPVRLKHPRWAMKHGIGMIPEDRKGQGLIMDRSIRDNITLASLPRHSPLGFISRRSEVKTTDQLSEKLDVRTLDHEAPVLALSGGNQQKVLFAKWLAFGARVLLIDEPTRGVDVGAKAAIHQLIADIAAQGVAVVLVSSEHEEVVGLANRVLVLRRGRIVVELAGHDLCEDQVAQSALGLVADQPRIPGNHRSVLESQEIRKGTI</sequence>
<evidence type="ECO:0000256" key="2">
    <source>
        <dbReference type="ARBA" id="ARBA00022737"/>
    </source>
</evidence>
<feature type="domain" description="ABC transporter" evidence="5">
    <location>
        <begin position="261"/>
        <end position="503"/>
    </location>
</feature>
<keyword evidence="4 6" id="KW-0067">ATP-binding</keyword>
<reference evidence="6 7" key="1">
    <citation type="submission" date="2019-05" db="EMBL/GenBank/DDBJ databases">
        <authorList>
            <person name="Lee S.D."/>
        </authorList>
    </citation>
    <scope>NUCLEOTIDE SEQUENCE [LARGE SCALE GENOMIC DNA]</scope>
    <source>
        <strain evidence="6 7">C5-26</strain>
    </source>
</reference>
<dbReference type="SMART" id="SM00382">
    <property type="entry name" value="AAA"/>
    <property type="match status" value="2"/>
</dbReference>
<dbReference type="InterPro" id="IPR017871">
    <property type="entry name" value="ABC_transporter-like_CS"/>
</dbReference>